<comment type="catalytic activity">
    <reaction evidence="7">
        <text>L-threonyl-[protein] + ATP = O-phospho-L-threonyl-[protein] + ADP + H(+)</text>
        <dbReference type="Rhea" id="RHEA:46608"/>
        <dbReference type="Rhea" id="RHEA-COMP:11060"/>
        <dbReference type="Rhea" id="RHEA-COMP:11605"/>
        <dbReference type="ChEBI" id="CHEBI:15378"/>
        <dbReference type="ChEBI" id="CHEBI:30013"/>
        <dbReference type="ChEBI" id="CHEBI:30616"/>
        <dbReference type="ChEBI" id="CHEBI:61977"/>
        <dbReference type="ChEBI" id="CHEBI:456216"/>
        <dbReference type="EC" id="2.7.11.1"/>
    </reaction>
</comment>
<evidence type="ECO:0000313" key="13">
    <source>
        <dbReference type="Proteomes" id="UP000037460"/>
    </source>
</evidence>
<evidence type="ECO:0000256" key="5">
    <source>
        <dbReference type="ARBA" id="ARBA00022777"/>
    </source>
</evidence>
<keyword evidence="6 9" id="KW-0067">ATP-binding</keyword>
<dbReference type="Proteomes" id="UP000037460">
    <property type="component" value="Unassembled WGS sequence"/>
</dbReference>
<feature type="compositionally biased region" description="Low complexity" evidence="10">
    <location>
        <begin position="1"/>
        <end position="11"/>
    </location>
</feature>
<evidence type="ECO:0000256" key="10">
    <source>
        <dbReference type="SAM" id="MobiDB-lite"/>
    </source>
</evidence>
<evidence type="ECO:0000256" key="4">
    <source>
        <dbReference type="ARBA" id="ARBA00022741"/>
    </source>
</evidence>
<keyword evidence="2" id="KW-0723">Serine/threonine-protein kinase</keyword>
<evidence type="ECO:0000256" key="1">
    <source>
        <dbReference type="ARBA" id="ARBA00012513"/>
    </source>
</evidence>
<evidence type="ECO:0000256" key="9">
    <source>
        <dbReference type="PROSITE-ProRule" id="PRU10141"/>
    </source>
</evidence>
<organism evidence="12 13">
    <name type="scientific">Chrysochromulina tobinii</name>
    <dbReference type="NCBI Taxonomy" id="1460289"/>
    <lineage>
        <taxon>Eukaryota</taxon>
        <taxon>Haptista</taxon>
        <taxon>Haptophyta</taxon>
        <taxon>Prymnesiophyceae</taxon>
        <taxon>Prymnesiales</taxon>
        <taxon>Chrysochromulinaceae</taxon>
        <taxon>Chrysochromulina</taxon>
    </lineage>
</organism>
<dbReference type="PROSITE" id="PS50011">
    <property type="entry name" value="PROTEIN_KINASE_DOM"/>
    <property type="match status" value="1"/>
</dbReference>
<dbReference type="AlphaFoldDB" id="A0A0M0K7M9"/>
<dbReference type="Pfam" id="PF00069">
    <property type="entry name" value="Pkinase"/>
    <property type="match status" value="1"/>
</dbReference>
<proteinExistence type="predicted"/>
<dbReference type="GO" id="GO:0004674">
    <property type="term" value="F:protein serine/threonine kinase activity"/>
    <property type="evidence" value="ECO:0007669"/>
    <property type="project" value="UniProtKB-KW"/>
</dbReference>
<feature type="region of interest" description="Disordered" evidence="10">
    <location>
        <begin position="1"/>
        <end position="37"/>
    </location>
</feature>
<evidence type="ECO:0000256" key="2">
    <source>
        <dbReference type="ARBA" id="ARBA00022527"/>
    </source>
</evidence>
<dbReference type="EMBL" id="JWZX01001083">
    <property type="protein sequence ID" value="KOO34809.1"/>
    <property type="molecule type" value="Genomic_DNA"/>
</dbReference>
<dbReference type="InterPro" id="IPR000719">
    <property type="entry name" value="Prot_kinase_dom"/>
</dbReference>
<sequence length="639" mass="69085">MASASVAASSSDGYGDHHRKRRSHHRSTVNRRRAIWPESSVSTPAGAALGLDSEREHDRLYRATLLAVTHGLIIGRGRHGVVVALTEDPADPYFSLAVKIVSKVFTTGKGKEPSFHRVVAHTLHLQNEVAAMAKLSAASTFVLQLYCAFQDDGYVYLVMERACCSLKQLIQHADGAEREMLLSFQDAHPLKFLSFGLLTSVALLHACWSMQCARLIHHDIHPAQLLITADGRPRLADLGQCSVIPIDGRKQLLPPLGRRDFCRPAKLGPLQGAEVDGYGAGATLWVTWKGCYDGGGRVQRDWNRHEEREMLQDRLELLASRAAETSPAPRWPFARRVQEYLQSTSPRAFASSVRGMIENLVSACQEDGPPTPFSSFSTEGSFELVAPFLALDAALASDPSATLDPTNFALPIIQREDPWPPPEDATLAPVYDHAVSVLRAADATSAGGGGRRHGVGRASLPKMPEVPIALSAVPCVSMLLHPGRIATTDAECLVRVALISMLVREALPEELTVIVWAGPWTEGASEGVAVSSAQYGADRAHDGAQEVGSDGPIGGTDATPVLEFVVGRHEFSQEGPSGPIEAKRVLLVPGLPLQRTRLTFEIASEIASRYGICPTPPLLIERMASTFKMQAREVAPASY</sequence>
<dbReference type="InterPro" id="IPR050236">
    <property type="entry name" value="Ser_Thr_kinase_AGC"/>
</dbReference>
<keyword evidence="13" id="KW-1185">Reference proteome</keyword>
<evidence type="ECO:0000256" key="3">
    <source>
        <dbReference type="ARBA" id="ARBA00022679"/>
    </source>
</evidence>
<comment type="caution">
    <text evidence="12">The sequence shown here is derived from an EMBL/GenBank/DDBJ whole genome shotgun (WGS) entry which is preliminary data.</text>
</comment>
<evidence type="ECO:0000256" key="6">
    <source>
        <dbReference type="ARBA" id="ARBA00022840"/>
    </source>
</evidence>
<keyword evidence="4 9" id="KW-0547">Nucleotide-binding</keyword>
<name>A0A0M0K7M9_9EUKA</name>
<evidence type="ECO:0000259" key="11">
    <source>
        <dbReference type="PROSITE" id="PS50011"/>
    </source>
</evidence>
<dbReference type="Gene3D" id="3.30.200.20">
    <property type="entry name" value="Phosphorylase Kinase, domain 1"/>
    <property type="match status" value="1"/>
</dbReference>
<dbReference type="SUPFAM" id="SSF56112">
    <property type="entry name" value="Protein kinase-like (PK-like)"/>
    <property type="match status" value="1"/>
</dbReference>
<dbReference type="SMART" id="SM00220">
    <property type="entry name" value="S_TKc"/>
    <property type="match status" value="1"/>
</dbReference>
<keyword evidence="5 12" id="KW-0418">Kinase</keyword>
<evidence type="ECO:0000256" key="8">
    <source>
        <dbReference type="ARBA" id="ARBA00048679"/>
    </source>
</evidence>
<accession>A0A0M0K7M9</accession>
<gene>
    <name evidence="12" type="ORF">Ctob_013227</name>
</gene>
<dbReference type="Gene3D" id="1.10.510.10">
    <property type="entry name" value="Transferase(Phosphotransferase) domain 1"/>
    <property type="match status" value="1"/>
</dbReference>
<protein>
    <recommendedName>
        <fullName evidence="1">non-specific serine/threonine protein kinase</fullName>
        <ecNumber evidence="1">2.7.11.1</ecNumber>
    </recommendedName>
</protein>
<dbReference type="InterPro" id="IPR017441">
    <property type="entry name" value="Protein_kinase_ATP_BS"/>
</dbReference>
<dbReference type="PANTHER" id="PTHR24356">
    <property type="entry name" value="SERINE/THREONINE-PROTEIN KINASE"/>
    <property type="match status" value="1"/>
</dbReference>
<dbReference type="GO" id="GO:0005524">
    <property type="term" value="F:ATP binding"/>
    <property type="evidence" value="ECO:0007669"/>
    <property type="project" value="UniProtKB-UniRule"/>
</dbReference>
<feature type="compositionally biased region" description="Basic residues" evidence="10">
    <location>
        <begin position="17"/>
        <end position="34"/>
    </location>
</feature>
<feature type="binding site" evidence="9">
    <location>
        <position position="99"/>
    </location>
    <ligand>
        <name>ATP</name>
        <dbReference type="ChEBI" id="CHEBI:30616"/>
    </ligand>
</feature>
<feature type="domain" description="Protein kinase" evidence="11">
    <location>
        <begin position="68"/>
        <end position="341"/>
    </location>
</feature>
<keyword evidence="3" id="KW-0808">Transferase</keyword>
<comment type="catalytic activity">
    <reaction evidence="8">
        <text>L-seryl-[protein] + ATP = O-phospho-L-seryl-[protein] + ADP + H(+)</text>
        <dbReference type="Rhea" id="RHEA:17989"/>
        <dbReference type="Rhea" id="RHEA-COMP:9863"/>
        <dbReference type="Rhea" id="RHEA-COMP:11604"/>
        <dbReference type="ChEBI" id="CHEBI:15378"/>
        <dbReference type="ChEBI" id="CHEBI:29999"/>
        <dbReference type="ChEBI" id="CHEBI:30616"/>
        <dbReference type="ChEBI" id="CHEBI:83421"/>
        <dbReference type="ChEBI" id="CHEBI:456216"/>
        <dbReference type="EC" id="2.7.11.1"/>
    </reaction>
</comment>
<dbReference type="PROSITE" id="PS00107">
    <property type="entry name" value="PROTEIN_KINASE_ATP"/>
    <property type="match status" value="1"/>
</dbReference>
<dbReference type="EC" id="2.7.11.1" evidence="1"/>
<dbReference type="PANTHER" id="PTHR24356:SF1">
    <property type="entry name" value="SERINE_THREONINE-PROTEIN KINASE GREATWALL"/>
    <property type="match status" value="1"/>
</dbReference>
<dbReference type="InterPro" id="IPR011009">
    <property type="entry name" value="Kinase-like_dom_sf"/>
</dbReference>
<reference evidence="13" key="1">
    <citation type="journal article" date="2015" name="PLoS Genet.">
        <title>Genome Sequence and Transcriptome Analyses of Chrysochromulina tobin: Metabolic Tools for Enhanced Algal Fitness in the Prominent Order Prymnesiales (Haptophyceae).</title>
        <authorList>
            <person name="Hovde B.T."/>
            <person name="Deodato C.R."/>
            <person name="Hunsperger H.M."/>
            <person name="Ryken S.A."/>
            <person name="Yost W."/>
            <person name="Jha R.K."/>
            <person name="Patterson J."/>
            <person name="Monnat R.J. Jr."/>
            <person name="Barlow S.B."/>
            <person name="Starkenburg S.R."/>
            <person name="Cattolico R.A."/>
        </authorList>
    </citation>
    <scope>NUCLEOTIDE SEQUENCE</scope>
    <source>
        <strain evidence="13">CCMP291</strain>
    </source>
</reference>
<evidence type="ECO:0000313" key="12">
    <source>
        <dbReference type="EMBL" id="KOO34809.1"/>
    </source>
</evidence>
<evidence type="ECO:0000256" key="7">
    <source>
        <dbReference type="ARBA" id="ARBA00047899"/>
    </source>
</evidence>